<proteinExistence type="predicted"/>
<protein>
    <submittedName>
        <fullName evidence="2">Unannotated protein</fullName>
    </submittedName>
</protein>
<reference evidence="2" key="1">
    <citation type="submission" date="2020-05" db="EMBL/GenBank/DDBJ databases">
        <authorList>
            <person name="Chiriac C."/>
            <person name="Salcher M."/>
            <person name="Ghai R."/>
            <person name="Kavagutti S V."/>
        </authorList>
    </citation>
    <scope>NUCLEOTIDE SEQUENCE</scope>
</reference>
<dbReference type="PANTHER" id="PTHR32039:SF7">
    <property type="entry name" value="COMPETENCE PROTEIN COMM"/>
    <property type="match status" value="1"/>
</dbReference>
<gene>
    <name evidence="2" type="ORF">UFOPK1410_00980</name>
</gene>
<dbReference type="InterPro" id="IPR027417">
    <property type="entry name" value="P-loop_NTPase"/>
</dbReference>
<feature type="domain" description="AAA+ ATPase" evidence="1">
    <location>
        <begin position="61"/>
        <end position="244"/>
    </location>
</feature>
<evidence type="ECO:0000259" key="1">
    <source>
        <dbReference type="SMART" id="SM00382"/>
    </source>
</evidence>
<evidence type="ECO:0000313" key="2">
    <source>
        <dbReference type="EMBL" id="CAB4546163.1"/>
    </source>
</evidence>
<dbReference type="Pfam" id="PF01078">
    <property type="entry name" value="Mg_chelatase"/>
    <property type="match status" value="1"/>
</dbReference>
<dbReference type="GO" id="GO:0005524">
    <property type="term" value="F:ATP binding"/>
    <property type="evidence" value="ECO:0007669"/>
    <property type="project" value="InterPro"/>
</dbReference>
<dbReference type="EMBL" id="CAEZSH010000150">
    <property type="protein sequence ID" value="CAB4546163.1"/>
    <property type="molecule type" value="Genomic_DNA"/>
</dbReference>
<dbReference type="Gene3D" id="3.40.50.300">
    <property type="entry name" value="P-loop containing nucleotide triphosphate hydrolases"/>
    <property type="match status" value="1"/>
</dbReference>
<dbReference type="Pfam" id="PF13335">
    <property type="entry name" value="Mg_chelatase_C"/>
    <property type="match status" value="1"/>
</dbReference>
<dbReference type="SMART" id="SM00382">
    <property type="entry name" value="AAA"/>
    <property type="match status" value="1"/>
</dbReference>
<dbReference type="PANTHER" id="PTHR32039">
    <property type="entry name" value="MAGNESIUM-CHELATASE SUBUNIT CHLI"/>
    <property type="match status" value="1"/>
</dbReference>
<accession>A0A6J6C6M0</accession>
<dbReference type="InterPro" id="IPR000523">
    <property type="entry name" value="Mg_chelatse_chII-like_cat_dom"/>
</dbReference>
<dbReference type="InterPro" id="IPR003593">
    <property type="entry name" value="AAA+_ATPase"/>
</dbReference>
<dbReference type="InterPro" id="IPR045006">
    <property type="entry name" value="CHLI-like"/>
</dbReference>
<dbReference type="InterPro" id="IPR025158">
    <property type="entry name" value="Mg_chelat-rel_C"/>
</dbReference>
<dbReference type="SUPFAM" id="SSF52540">
    <property type="entry name" value="P-loop containing nucleoside triphosphate hydrolases"/>
    <property type="match status" value="1"/>
</dbReference>
<sequence>MISVSHLVEVLNEFGVSTKALRSTEIVSAPASLVRENQSLCMSEVRGQAEAVDAAVVAAAGGHHMIMVGTPGSGKTMIAQRMHTLLPDLSQDEAIELAAMRSLVNRPSFDTLDYAAPLEAPHHSASMVSVIGGGSGVPKPGLASLASHGVLFLDEAPEFSTVTIDALRQPLESGDITLSRATATVQYPAKFQLVLAANPCPCGKGQIKTDACQCAERIKARYLAKISGPILDRLDIQLSVRPVSPSVLTAGSTSVETSQQLRSKVTAARQRASTRLGAHGFRLNAHVPGSVLRKVLRINSSSTKILDEALQRGRISMRGYDKCLRLAWTNADLAGRNEPNSSDVAKALWLRGVASQLMLSRG</sequence>
<name>A0A6J6C6M0_9ZZZZ</name>
<organism evidence="2">
    <name type="scientific">freshwater metagenome</name>
    <dbReference type="NCBI Taxonomy" id="449393"/>
    <lineage>
        <taxon>unclassified sequences</taxon>
        <taxon>metagenomes</taxon>
        <taxon>ecological metagenomes</taxon>
    </lineage>
</organism>
<dbReference type="AlphaFoldDB" id="A0A6J6C6M0"/>